<name>A0A1E3UFU4_9FIRM</name>
<dbReference type="Proteomes" id="UP000094869">
    <property type="component" value="Unassembled WGS sequence"/>
</dbReference>
<evidence type="ECO:0000313" key="3">
    <source>
        <dbReference type="EMBL" id="ODR52043.1"/>
    </source>
</evidence>
<evidence type="ECO:0000313" key="2">
    <source>
        <dbReference type="EMBL" id="ODR48660.1"/>
    </source>
</evidence>
<sequence length="72" mass="8262">MRTEDIEKLDGTIDAERLMLVATDGPTGYMRPVIDSMDDDTFALYMRYHFAVCERSDLIGASHHTLDILKKR</sequence>
<keyword evidence="6" id="KW-1185">Reference proteome</keyword>
<evidence type="ECO:0000313" key="4">
    <source>
        <dbReference type="Proteomes" id="UP000094067"/>
    </source>
</evidence>
<organism evidence="2 5">
    <name type="scientific">Eisenbergiella tayi</name>
    <dbReference type="NCBI Taxonomy" id="1432052"/>
    <lineage>
        <taxon>Bacteria</taxon>
        <taxon>Bacillati</taxon>
        <taxon>Bacillota</taxon>
        <taxon>Clostridia</taxon>
        <taxon>Lachnospirales</taxon>
        <taxon>Lachnospiraceae</taxon>
        <taxon>Eisenbergiella</taxon>
    </lineage>
</organism>
<reference evidence="3 6" key="2">
    <citation type="submission" date="2016-08" db="EMBL/GenBank/DDBJ databases">
        <title>Characterization of Isolates of Eisenbergiella tayi Derived from Blood Cultures, Using Whole Genome Sequencing.</title>
        <authorList>
            <person name="Bernier A.-M."/>
            <person name="Burdz T."/>
            <person name="Wiebe D."/>
            <person name="Bernard K."/>
        </authorList>
    </citation>
    <scope>NUCLEOTIDE SEQUENCE [LARGE SCALE GENOMIC DNA]</scope>
    <source>
        <strain evidence="3 6">NML120146</strain>
    </source>
</reference>
<dbReference type="EMBL" id="MEHD01000031">
    <property type="protein sequence ID" value="ODR52043.1"/>
    <property type="molecule type" value="Genomic_DNA"/>
</dbReference>
<dbReference type="EMBL" id="MEHA01000016">
    <property type="protein sequence ID" value="ODR48660.1"/>
    <property type="molecule type" value="Genomic_DNA"/>
</dbReference>
<protein>
    <submittedName>
        <fullName evidence="2">Uncharacterized protein</fullName>
    </submittedName>
</protein>
<comment type="caution">
    <text evidence="2">The sequence shown here is derived from an EMBL/GenBank/DDBJ whole genome shotgun (WGS) entry which is preliminary data.</text>
</comment>
<dbReference type="RefSeq" id="WP_069153829.1">
    <property type="nucleotide sequence ID" value="NZ_DAWDRA010000101.1"/>
</dbReference>
<accession>A0A1E3UFU4</accession>
<dbReference type="EMBL" id="MCGH01000003">
    <property type="protein sequence ID" value="ODM03323.1"/>
    <property type="molecule type" value="Genomic_DNA"/>
</dbReference>
<proteinExistence type="predicted"/>
<dbReference type="AlphaFoldDB" id="A0A1E3UFU4"/>
<reference evidence="2 5" key="3">
    <citation type="submission" date="2016-08" db="EMBL/GenBank/DDBJ databases">
        <authorList>
            <person name="Seilhamer J.J."/>
        </authorList>
    </citation>
    <scope>NUCLEOTIDE SEQUENCE [LARGE SCALE GENOMIC DNA]</scope>
    <source>
        <strain evidence="2 5">NML150140-1</strain>
    </source>
</reference>
<evidence type="ECO:0000313" key="1">
    <source>
        <dbReference type="EMBL" id="ODM03323.1"/>
    </source>
</evidence>
<dbReference type="Proteomes" id="UP000094271">
    <property type="component" value="Unassembled WGS sequence"/>
</dbReference>
<gene>
    <name evidence="2" type="ORF">BEI59_19930</name>
    <name evidence="1" type="ORF">BEI61_04118</name>
    <name evidence="3" type="ORF">BEI63_20150</name>
</gene>
<dbReference type="Proteomes" id="UP000094067">
    <property type="component" value="Unassembled WGS sequence"/>
</dbReference>
<evidence type="ECO:0000313" key="5">
    <source>
        <dbReference type="Proteomes" id="UP000094271"/>
    </source>
</evidence>
<reference evidence="1 4" key="1">
    <citation type="submission" date="2016-07" db="EMBL/GenBank/DDBJ databases">
        <title>Characterization of isolates of Eisenbergiella tayi derived from blood cultures, using whole genome sequencing.</title>
        <authorList>
            <person name="Burdz T."/>
            <person name="Wiebe D."/>
            <person name="Huynh C."/>
            <person name="Bernard K."/>
        </authorList>
    </citation>
    <scope>NUCLEOTIDE SEQUENCE [LARGE SCALE GENOMIC DNA]</scope>
    <source>
        <strain evidence="1 4">NML 110608</strain>
    </source>
</reference>
<evidence type="ECO:0000313" key="6">
    <source>
        <dbReference type="Proteomes" id="UP000094869"/>
    </source>
</evidence>